<organism evidence="1 2">
    <name type="scientific">Pseudomonas putida</name>
    <name type="common">Arthrobacter siderocapsulatus</name>
    <dbReference type="NCBI Taxonomy" id="303"/>
    <lineage>
        <taxon>Bacteria</taxon>
        <taxon>Pseudomonadati</taxon>
        <taxon>Pseudomonadota</taxon>
        <taxon>Gammaproteobacteria</taxon>
        <taxon>Pseudomonadales</taxon>
        <taxon>Pseudomonadaceae</taxon>
        <taxon>Pseudomonas</taxon>
    </lineage>
</organism>
<dbReference type="Proteomes" id="UP000237194">
    <property type="component" value="Unassembled WGS sequence"/>
</dbReference>
<dbReference type="AlphaFoldDB" id="A0A2S3WCI3"/>
<reference evidence="1 2" key="2">
    <citation type="submission" date="2018-03" db="EMBL/GenBank/DDBJ databases">
        <title>Draft genome of Pseudomonas putida strain KT-27.</title>
        <authorList>
            <person name="Yoshizawa S."/>
            <person name="Khan N.H."/>
            <person name="Nishimura M."/>
            <person name="Chiura H.X."/>
            <person name="Ogura Y."/>
            <person name="Hayashi T."/>
            <person name="Kogure K."/>
        </authorList>
    </citation>
    <scope>NUCLEOTIDE SEQUENCE [LARGE SCALE GENOMIC DNA]</scope>
    <source>
        <strain evidence="1 2">KT-27</strain>
    </source>
</reference>
<proteinExistence type="predicted"/>
<comment type="caution">
    <text evidence="1">The sequence shown here is derived from an EMBL/GenBank/DDBJ whole genome shotgun (WGS) entry which is preliminary data.</text>
</comment>
<sequence>MGGKRKPFITTKAISEAIVWSGKTKGWTQQLIQEVWELSSLHLSEAVIRSAFSPILSKPTVSALFNRNVYAVSGKEELQFECPPSAISDPCYILSEMLRDLIQKQWPMDRLPPMDSEWNDFNDALFETLFDLGFSSRRLRGWKLEQDLGM</sequence>
<evidence type="ECO:0000313" key="1">
    <source>
        <dbReference type="EMBL" id="POF88368.1"/>
    </source>
</evidence>
<accession>A0A2S3WCI3</accession>
<dbReference type="EMBL" id="MIND01000018">
    <property type="protein sequence ID" value="POF88368.1"/>
    <property type="molecule type" value="Genomic_DNA"/>
</dbReference>
<gene>
    <name evidence="1" type="ORF">BGP80_10500</name>
</gene>
<reference evidence="1 2" key="1">
    <citation type="submission" date="2016-08" db="EMBL/GenBank/DDBJ databases">
        <authorList>
            <person name="Seilhamer J.J."/>
        </authorList>
    </citation>
    <scope>NUCLEOTIDE SEQUENCE [LARGE SCALE GENOMIC DNA]</scope>
    <source>
        <strain evidence="1 2">KT-27</strain>
    </source>
</reference>
<protein>
    <submittedName>
        <fullName evidence="1">Uncharacterized protein</fullName>
    </submittedName>
</protein>
<name>A0A2S3WCI3_PSEPU</name>
<evidence type="ECO:0000313" key="2">
    <source>
        <dbReference type="Proteomes" id="UP000237194"/>
    </source>
</evidence>
<dbReference type="RefSeq" id="WP_103436562.1">
    <property type="nucleotide sequence ID" value="NZ_MIND01000018.1"/>
</dbReference>